<keyword evidence="1" id="KW-0472">Membrane</keyword>
<dbReference type="EMBL" id="JADVKH010000008">
    <property type="protein sequence ID" value="MBJ9686446.1"/>
    <property type="molecule type" value="Genomic_DNA"/>
</dbReference>
<feature type="transmembrane region" description="Helical" evidence="1">
    <location>
        <begin position="20"/>
        <end position="43"/>
    </location>
</feature>
<dbReference type="Proteomes" id="UP000808215">
    <property type="component" value="Unassembled WGS sequence"/>
</dbReference>
<reference evidence="2 3" key="1">
    <citation type="submission" date="2020-11" db="EMBL/GenBank/DDBJ databases">
        <title>Enhanced detection system for hospital associated transmission using whole genome sequencing surveillance.</title>
        <authorList>
            <person name="Harrison L.H."/>
            <person name="Van Tyne D."/>
            <person name="Marsh J.W."/>
            <person name="Griffith M.P."/>
            <person name="Snyder D.J."/>
            <person name="Cooper V.S."/>
            <person name="Mustapha M."/>
        </authorList>
    </citation>
    <scope>NUCLEOTIDE SEQUENCE [LARGE SCALE GENOMIC DNA]</scope>
    <source>
        <strain evidence="2 3">BC00020</strain>
    </source>
</reference>
<protein>
    <submittedName>
        <fullName evidence="2">Uncharacterized protein</fullName>
    </submittedName>
</protein>
<keyword evidence="1" id="KW-1133">Transmembrane helix</keyword>
<keyword evidence="1" id="KW-0812">Transmembrane</keyword>
<gene>
    <name evidence="2" type="ORF">I5589_05045</name>
</gene>
<organism evidence="2 3">
    <name type="scientific">Burkholderia vietnamiensis</name>
    <dbReference type="NCBI Taxonomy" id="60552"/>
    <lineage>
        <taxon>Bacteria</taxon>
        <taxon>Pseudomonadati</taxon>
        <taxon>Pseudomonadota</taxon>
        <taxon>Betaproteobacteria</taxon>
        <taxon>Burkholderiales</taxon>
        <taxon>Burkholderiaceae</taxon>
        <taxon>Burkholderia</taxon>
        <taxon>Burkholderia cepacia complex</taxon>
    </lineage>
</organism>
<evidence type="ECO:0000313" key="3">
    <source>
        <dbReference type="Proteomes" id="UP000808215"/>
    </source>
</evidence>
<name>A0ABS1AQP2_BURVI</name>
<sequence length="50" mass="5331">MNKELLHFCLDWLSANAPSLVQLLTALVPVMALGVAGYALYVASKKGGQK</sequence>
<evidence type="ECO:0000313" key="2">
    <source>
        <dbReference type="EMBL" id="MBJ9686446.1"/>
    </source>
</evidence>
<comment type="caution">
    <text evidence="2">The sequence shown here is derived from an EMBL/GenBank/DDBJ whole genome shotgun (WGS) entry which is preliminary data.</text>
</comment>
<proteinExistence type="predicted"/>
<accession>A0ABS1AQP2</accession>
<evidence type="ECO:0000256" key="1">
    <source>
        <dbReference type="SAM" id="Phobius"/>
    </source>
</evidence>
<keyword evidence="3" id="KW-1185">Reference proteome</keyword>
<dbReference type="RefSeq" id="WP_200091016.1">
    <property type="nucleotide sequence ID" value="NZ_JADVKH010000008.1"/>
</dbReference>